<dbReference type="KEGG" id="ttf:THTE_3590"/>
<dbReference type="EMBL" id="CP018477">
    <property type="protein sequence ID" value="ASV76191.1"/>
    <property type="molecule type" value="Genomic_DNA"/>
</dbReference>
<gene>
    <name evidence="1" type="ORF">THTE_3590</name>
</gene>
<organism evidence="1 2">
    <name type="scientific">Thermogutta terrifontis</name>
    <dbReference type="NCBI Taxonomy" id="1331910"/>
    <lineage>
        <taxon>Bacteria</taxon>
        <taxon>Pseudomonadati</taxon>
        <taxon>Planctomycetota</taxon>
        <taxon>Planctomycetia</taxon>
        <taxon>Pirellulales</taxon>
        <taxon>Thermoguttaceae</taxon>
        <taxon>Thermogutta</taxon>
    </lineage>
</organism>
<reference evidence="1 2" key="1">
    <citation type="journal article" name="Front. Microbiol.">
        <title>Sugar Metabolism of the First Thermophilic Planctomycete Thermogutta terrifontis: Comparative Genomic and Transcriptomic Approaches.</title>
        <authorList>
            <person name="Elcheninov A.G."/>
            <person name="Menzel P."/>
            <person name="Gudbergsdottir S.R."/>
            <person name="Slesarev A.I."/>
            <person name="Kadnikov V.V."/>
            <person name="Krogh A."/>
            <person name="Bonch-Osmolovskaya E.A."/>
            <person name="Peng X."/>
            <person name="Kublanov I.V."/>
        </authorList>
    </citation>
    <scope>NUCLEOTIDE SEQUENCE [LARGE SCALE GENOMIC DNA]</scope>
    <source>
        <strain evidence="1 2">R1</strain>
    </source>
</reference>
<proteinExistence type="predicted"/>
<sequence length="142" mass="16318">MRISARTETSPLTFKDFQEAVSWLLRGGYRLRLRPDGVVEVWHSLPGERPVTQEVLDALTPFYREFKRRLTKPRGWPKGVELPPWWADMALGFKITRARASECPGCGFLVAVLVDFHFWNEWRCPQCGRMAEPSVANVTARG</sequence>
<name>A0A286RJP6_9BACT</name>
<keyword evidence="2" id="KW-1185">Reference proteome</keyword>
<dbReference type="AlphaFoldDB" id="A0A286RJP6"/>
<evidence type="ECO:0000313" key="2">
    <source>
        <dbReference type="Proteomes" id="UP000215086"/>
    </source>
</evidence>
<evidence type="ECO:0000313" key="1">
    <source>
        <dbReference type="EMBL" id="ASV76191.1"/>
    </source>
</evidence>
<protein>
    <submittedName>
        <fullName evidence="1">Uncharacterized protein</fullName>
    </submittedName>
</protein>
<dbReference type="Proteomes" id="UP000215086">
    <property type="component" value="Chromosome"/>
</dbReference>
<dbReference type="RefSeq" id="WP_095416033.1">
    <property type="nucleotide sequence ID" value="NZ_CP018477.1"/>
</dbReference>
<accession>A0A286RJP6</accession>
<dbReference type="OrthoDB" id="9800607at2"/>